<reference evidence="2" key="1">
    <citation type="journal article" date="2023" name="Nat. Plants">
        <title>Single-cell RNA sequencing provides a high-resolution roadmap for understanding the multicellular compartmentation of specialized metabolism.</title>
        <authorList>
            <person name="Sun S."/>
            <person name="Shen X."/>
            <person name="Li Y."/>
            <person name="Li Y."/>
            <person name="Wang S."/>
            <person name="Li R."/>
            <person name="Zhang H."/>
            <person name="Shen G."/>
            <person name="Guo B."/>
            <person name="Wei J."/>
            <person name="Xu J."/>
            <person name="St-Pierre B."/>
            <person name="Chen S."/>
            <person name="Sun C."/>
        </authorList>
    </citation>
    <scope>NUCLEOTIDE SEQUENCE [LARGE SCALE GENOMIC DNA]</scope>
</reference>
<evidence type="ECO:0000313" key="2">
    <source>
        <dbReference type="Proteomes" id="UP001060085"/>
    </source>
</evidence>
<accession>A0ACC0AW60</accession>
<dbReference type="Proteomes" id="UP001060085">
    <property type="component" value="Linkage Group LG05"/>
</dbReference>
<comment type="caution">
    <text evidence="1">The sequence shown here is derived from an EMBL/GenBank/DDBJ whole genome shotgun (WGS) entry which is preliminary data.</text>
</comment>
<sequence length="511" mass="58152">MSSFSEILFHPVVFSLFLAIFLTFFFKQFSKPNGKNNQPPSPKRLPIIGNLHQVGFYPHQSLRSMAQKYGPVMLLHFGTAPVIIISTAEAAGLIMKTYDQIFSDRPYSSVSARLVYNLKGVAMAPYGEQWRILKTIFVHQLLSNKKVRDFCWIREEEIGLMMEKIKGFSHSYTPVNLTELIMTTAKDIICRAAFGRKYGEGKEGDRFRYLFTEFDKLLLTESIGALIPWLRWIDRVNGFDKRVEELAKEIDEFLDSMVQERLEKGHDDDGSSTESGEDFLDILLRIHMDNSRDVSIDRDSVKASILDVFAAGINTTTALAEWLMSEAIKHPEILKKLQNEVRGILCGRQEITENDLEKMIYLKAVIKETLRLHPPSPLLVPRAARQDVEIMGYHVSSGTMVMINGWAISRDPNLWEKPEEFWPERFLNSDIDFKGKSNFQFTPFGGGRRGCPGILFALATNELMLANLLHKFDWKLPNGAKGEDLDMTEPLKFSSGRKIPLLALANPVSFS</sequence>
<proteinExistence type="predicted"/>
<name>A0ACC0AW60_CATRO</name>
<dbReference type="EMBL" id="CM044705">
    <property type="protein sequence ID" value="KAI5665110.1"/>
    <property type="molecule type" value="Genomic_DNA"/>
</dbReference>
<evidence type="ECO:0000313" key="1">
    <source>
        <dbReference type="EMBL" id="KAI5665110.1"/>
    </source>
</evidence>
<protein>
    <submittedName>
        <fullName evidence="1">Uncharacterized protein</fullName>
    </submittedName>
</protein>
<gene>
    <name evidence="1" type="ORF">M9H77_24433</name>
</gene>
<organism evidence="1 2">
    <name type="scientific">Catharanthus roseus</name>
    <name type="common">Madagascar periwinkle</name>
    <name type="synonym">Vinca rosea</name>
    <dbReference type="NCBI Taxonomy" id="4058"/>
    <lineage>
        <taxon>Eukaryota</taxon>
        <taxon>Viridiplantae</taxon>
        <taxon>Streptophyta</taxon>
        <taxon>Embryophyta</taxon>
        <taxon>Tracheophyta</taxon>
        <taxon>Spermatophyta</taxon>
        <taxon>Magnoliopsida</taxon>
        <taxon>eudicotyledons</taxon>
        <taxon>Gunneridae</taxon>
        <taxon>Pentapetalae</taxon>
        <taxon>asterids</taxon>
        <taxon>lamiids</taxon>
        <taxon>Gentianales</taxon>
        <taxon>Apocynaceae</taxon>
        <taxon>Rauvolfioideae</taxon>
        <taxon>Vinceae</taxon>
        <taxon>Catharanthinae</taxon>
        <taxon>Catharanthus</taxon>
    </lineage>
</organism>
<keyword evidence="2" id="KW-1185">Reference proteome</keyword>